<proteinExistence type="predicted"/>
<sequence>MHEHPAVAFQLLQDETFAPKQAGEDFLLELDTDGDAFGAGQETVFLTDQLAAEITQVERQDRAGVGRCKRHAALTRTLLRKHRGEQALAGQHALACTEQRTQQPGRLIAAVAEDGFHLHVAGLVHHRPGFGDGAFARVKLQFDELGFRAVELEVHPIGGLRQAIAARGVRFGRKRRASGGHRGRRGCRGCLRWQPGRLGLNHVRRRIRKRRHTVLLHGAHLRHLIDRLPVRHALLPAPGTGRLTGNQPRSIRVHRAELLARVHHKPLFQGVYSRANSDSWLCAMRQRLRRMDRSTAFTSLVIAPMEM</sequence>
<name>A0A3M3XIR7_PSEAP</name>
<gene>
    <name evidence="1" type="ORF">ALQ37_05544</name>
</gene>
<dbReference type="Proteomes" id="UP000274541">
    <property type="component" value="Unassembled WGS sequence"/>
</dbReference>
<dbReference type="EMBL" id="RBPX01000081">
    <property type="protein sequence ID" value="RMO69998.1"/>
    <property type="molecule type" value="Genomic_DNA"/>
</dbReference>
<accession>A0A3M3XIR7</accession>
<evidence type="ECO:0000313" key="2">
    <source>
        <dbReference type="Proteomes" id="UP000274541"/>
    </source>
</evidence>
<comment type="caution">
    <text evidence="1">The sequence shown here is derived from an EMBL/GenBank/DDBJ whole genome shotgun (WGS) entry which is preliminary data.</text>
</comment>
<dbReference type="AlphaFoldDB" id="A0A3M3XIR7"/>
<organism evidence="1 2">
    <name type="scientific">Pseudomonas syringae pv. aptata</name>
    <dbReference type="NCBI Taxonomy" id="83167"/>
    <lineage>
        <taxon>Bacteria</taxon>
        <taxon>Pseudomonadati</taxon>
        <taxon>Pseudomonadota</taxon>
        <taxon>Gammaproteobacteria</taxon>
        <taxon>Pseudomonadales</taxon>
        <taxon>Pseudomonadaceae</taxon>
        <taxon>Pseudomonas</taxon>
        <taxon>Pseudomonas syringae</taxon>
    </lineage>
</organism>
<protein>
    <submittedName>
        <fullName evidence="1">Transcriptional regulator</fullName>
    </submittedName>
</protein>
<reference evidence="1 2" key="1">
    <citation type="submission" date="2018-08" db="EMBL/GenBank/DDBJ databases">
        <title>Recombination of ecologically and evolutionarily significant loci maintains genetic cohesion in the Pseudomonas syringae species complex.</title>
        <authorList>
            <person name="Dillon M."/>
            <person name="Thakur S."/>
            <person name="Almeida R.N.D."/>
            <person name="Weir B.S."/>
            <person name="Guttman D.S."/>
        </authorList>
    </citation>
    <scope>NUCLEOTIDE SEQUENCE [LARGE SCALE GENOMIC DNA]</scope>
    <source>
        <strain evidence="1 2">ICMP 4388</strain>
    </source>
</reference>
<evidence type="ECO:0000313" key="1">
    <source>
        <dbReference type="EMBL" id="RMO69998.1"/>
    </source>
</evidence>